<keyword evidence="2" id="KW-0378">Hydrolase</keyword>
<geneLocation type="mitochondrion" evidence="2"/>
<dbReference type="SUPFAM" id="SSF82771">
    <property type="entry name" value="GIY-YIG endonuclease"/>
    <property type="match status" value="1"/>
</dbReference>
<evidence type="ECO:0000313" key="2">
    <source>
        <dbReference type="EMBL" id="ATV95672.1"/>
    </source>
</evidence>
<dbReference type="GeneID" id="35116713"/>
<keyword evidence="2" id="KW-0540">Nuclease</keyword>
<accession>A0A2H4NRR0</accession>
<dbReference type="AlphaFoldDB" id="A0A2H4NRR0"/>
<dbReference type="Pfam" id="PF01541">
    <property type="entry name" value="GIY-YIG"/>
    <property type="match status" value="1"/>
</dbReference>
<keyword evidence="2" id="KW-0496">Mitochondrion</keyword>
<gene>
    <name evidence="2" type="primary">orf111</name>
</gene>
<dbReference type="RefSeq" id="YP_009445500.1">
    <property type="nucleotide sequence ID" value="NC_036417.1"/>
</dbReference>
<dbReference type="EMBL" id="MF784482">
    <property type="protein sequence ID" value="ATV95672.1"/>
    <property type="molecule type" value="Genomic_DNA"/>
</dbReference>
<dbReference type="InterPro" id="IPR000305">
    <property type="entry name" value="GIY-YIG_endonuc"/>
</dbReference>
<name>A0A2H4NRR0_9PLEO</name>
<evidence type="ECO:0000259" key="1">
    <source>
        <dbReference type="PROSITE" id="PS50164"/>
    </source>
</evidence>
<reference evidence="2" key="1">
    <citation type="submission" date="2017-08" db="EMBL/GenBank/DDBJ databases">
        <title>The genome sequence of Bipolaris cookei reveals mechanisms of pathogenesis underlying target leaf spot of sorghum.</title>
        <authorList>
            <person name="Zaccaron A.Z."/>
            <person name="Bluhm B.H."/>
        </authorList>
    </citation>
    <scope>NUCLEOTIDE SEQUENCE</scope>
    <source>
        <strain evidence="2">LSLP18</strain>
    </source>
</reference>
<protein>
    <submittedName>
        <fullName evidence="2">GIY-YIG endonuclease</fullName>
    </submittedName>
</protein>
<dbReference type="Gene3D" id="3.40.1440.10">
    <property type="entry name" value="GIY-YIG endonuclease"/>
    <property type="match status" value="1"/>
</dbReference>
<dbReference type="InterPro" id="IPR035901">
    <property type="entry name" value="GIY-YIG_endonuc_sf"/>
</dbReference>
<organism evidence="2">
    <name type="scientific">Bipolaris cookei</name>
    <dbReference type="NCBI Taxonomy" id="74410"/>
    <lineage>
        <taxon>Eukaryota</taxon>
        <taxon>Fungi</taxon>
        <taxon>Dikarya</taxon>
        <taxon>Ascomycota</taxon>
        <taxon>Pezizomycotina</taxon>
        <taxon>Dothideomycetes</taxon>
        <taxon>Pleosporomycetidae</taxon>
        <taxon>Pleosporales</taxon>
        <taxon>Pleosporineae</taxon>
        <taxon>Pleosporaceae</taxon>
        <taxon>Bipolaris</taxon>
    </lineage>
</organism>
<proteinExistence type="predicted"/>
<sequence length="111" mass="13458">MGHITGRATGYMFRYKKDPKVFYIGRTKDFHKRFKDHLSSNLKDRFHKFANSIGWDPFEFSIIEICDLSIQQDREDFYLQKYLPLLNTIFKSNFSEIQSYDSLYEILRLRQ</sequence>
<dbReference type="PROSITE" id="PS50164">
    <property type="entry name" value="GIY_YIG"/>
    <property type="match status" value="1"/>
</dbReference>
<dbReference type="GO" id="GO:0004519">
    <property type="term" value="F:endonuclease activity"/>
    <property type="evidence" value="ECO:0007669"/>
    <property type="project" value="UniProtKB-KW"/>
</dbReference>
<feature type="domain" description="GIY-YIG" evidence="1">
    <location>
        <begin position="6"/>
        <end position="88"/>
    </location>
</feature>
<dbReference type="SMART" id="SM00465">
    <property type="entry name" value="GIYc"/>
    <property type="match status" value="1"/>
</dbReference>
<keyword evidence="2" id="KW-0255">Endonuclease</keyword>